<dbReference type="InterPro" id="IPR041698">
    <property type="entry name" value="Methyltransf_25"/>
</dbReference>
<sequence length="268" mass="29287">MDRIRHCGETICSAGRVFCAVPGYDDLAAVYDVFAHDYDHDRWLTRLLEAAGTPAEGRGRRVLDVGCGTGASFVPLQRRGWEVSACDLAPGMVAAARAKVDQPHRVFAADMRRLPDAGEVELVTCMDDALNHLLGDDDVLDAFHGVRRALAPGGTFVFDVNTRHTYATAFSASEDFAVGEHRFAWTGEGEDASGPDRYAATVEAVTPDGRVRRARHLQRHHDPHRLAALLRAAGLEPVSVLGQRTGCRIERRADQARHTKTVLIAVAR</sequence>
<feature type="domain" description="Methyltransferase" evidence="3">
    <location>
        <begin position="62"/>
        <end position="154"/>
    </location>
</feature>
<proteinExistence type="predicted"/>
<evidence type="ECO:0000256" key="2">
    <source>
        <dbReference type="ARBA" id="ARBA00022679"/>
    </source>
</evidence>
<dbReference type="Pfam" id="PF13649">
    <property type="entry name" value="Methyltransf_25"/>
    <property type="match status" value="1"/>
</dbReference>
<keyword evidence="1 4" id="KW-0489">Methyltransferase</keyword>
<dbReference type="InterPro" id="IPR029063">
    <property type="entry name" value="SAM-dependent_MTases_sf"/>
</dbReference>
<protein>
    <submittedName>
        <fullName evidence="4">Methyltransferase domain-containing protein</fullName>
    </submittedName>
</protein>
<dbReference type="PANTHER" id="PTHR43861:SF1">
    <property type="entry name" value="TRANS-ACONITATE 2-METHYLTRANSFERASE"/>
    <property type="match status" value="1"/>
</dbReference>
<gene>
    <name evidence="4" type="ORF">FSW04_24055</name>
</gene>
<organism evidence="4 5">
    <name type="scientific">Baekduia soli</name>
    <dbReference type="NCBI Taxonomy" id="496014"/>
    <lineage>
        <taxon>Bacteria</taxon>
        <taxon>Bacillati</taxon>
        <taxon>Actinomycetota</taxon>
        <taxon>Thermoleophilia</taxon>
        <taxon>Solirubrobacterales</taxon>
        <taxon>Baekduiaceae</taxon>
        <taxon>Baekduia</taxon>
    </lineage>
</organism>
<reference evidence="4 5" key="1">
    <citation type="journal article" date="2018" name="J. Microbiol.">
        <title>Baekduia soli gen. nov., sp. nov., a novel bacterium isolated from the soil of Baekdu Mountain and proposal of a novel family name, Baekduiaceae fam. nov.</title>
        <authorList>
            <person name="An D.S."/>
            <person name="Siddiqi M.Z."/>
            <person name="Kim K.H."/>
            <person name="Yu H.S."/>
            <person name="Im W.T."/>
        </authorList>
    </citation>
    <scope>NUCLEOTIDE SEQUENCE [LARGE SCALE GENOMIC DNA]</scope>
    <source>
        <strain evidence="4 5">BR7-21</strain>
    </source>
</reference>
<dbReference type="GO" id="GO:0032259">
    <property type="term" value="P:methylation"/>
    <property type="evidence" value="ECO:0007669"/>
    <property type="project" value="UniProtKB-KW"/>
</dbReference>
<name>A0A5B8UAZ3_9ACTN</name>
<dbReference type="PANTHER" id="PTHR43861">
    <property type="entry name" value="TRANS-ACONITATE 2-METHYLTRANSFERASE-RELATED"/>
    <property type="match status" value="1"/>
</dbReference>
<dbReference type="Gene3D" id="2.20.25.110">
    <property type="entry name" value="S-adenosyl-L-methionine-dependent methyltransferases"/>
    <property type="match status" value="1"/>
</dbReference>
<keyword evidence="5" id="KW-1185">Reference proteome</keyword>
<dbReference type="Gene3D" id="3.40.50.150">
    <property type="entry name" value="Vaccinia Virus protein VP39"/>
    <property type="match status" value="1"/>
</dbReference>
<dbReference type="Proteomes" id="UP000321805">
    <property type="component" value="Chromosome"/>
</dbReference>
<dbReference type="KEGG" id="bsol:FSW04_24055"/>
<evidence type="ECO:0000256" key="1">
    <source>
        <dbReference type="ARBA" id="ARBA00022603"/>
    </source>
</evidence>
<evidence type="ECO:0000313" key="5">
    <source>
        <dbReference type="Proteomes" id="UP000321805"/>
    </source>
</evidence>
<dbReference type="EMBL" id="CP042430">
    <property type="protein sequence ID" value="QEC50353.1"/>
    <property type="molecule type" value="Genomic_DNA"/>
</dbReference>
<evidence type="ECO:0000259" key="3">
    <source>
        <dbReference type="Pfam" id="PF13649"/>
    </source>
</evidence>
<dbReference type="SUPFAM" id="SSF53335">
    <property type="entry name" value="S-adenosyl-L-methionine-dependent methyltransferases"/>
    <property type="match status" value="1"/>
</dbReference>
<dbReference type="GO" id="GO:0008168">
    <property type="term" value="F:methyltransferase activity"/>
    <property type="evidence" value="ECO:0007669"/>
    <property type="project" value="UniProtKB-KW"/>
</dbReference>
<evidence type="ECO:0000313" key="4">
    <source>
        <dbReference type="EMBL" id="QEC50353.1"/>
    </source>
</evidence>
<keyword evidence="2 4" id="KW-0808">Transferase</keyword>
<dbReference type="CDD" id="cd02440">
    <property type="entry name" value="AdoMet_MTases"/>
    <property type="match status" value="1"/>
</dbReference>
<dbReference type="AlphaFoldDB" id="A0A5B8UAZ3"/>
<dbReference type="OrthoDB" id="279734at2"/>
<accession>A0A5B8UAZ3</accession>